<proteinExistence type="predicted"/>
<organism evidence="1 2">
    <name type="scientific">Neisseria lactamica</name>
    <dbReference type="NCBI Taxonomy" id="486"/>
    <lineage>
        <taxon>Bacteria</taxon>
        <taxon>Pseudomonadati</taxon>
        <taxon>Pseudomonadota</taxon>
        <taxon>Betaproteobacteria</taxon>
        <taxon>Neisseriales</taxon>
        <taxon>Neisseriaceae</taxon>
        <taxon>Neisseria</taxon>
    </lineage>
</organism>
<dbReference type="RefSeq" id="WP_013449045.1">
    <property type="nucleotide sequence ID" value="NZ_CAUJPO010000017.1"/>
</dbReference>
<dbReference type="EMBL" id="UGRO01000002">
    <property type="protein sequence ID" value="SUA17252.1"/>
    <property type="molecule type" value="Genomic_DNA"/>
</dbReference>
<keyword evidence="2" id="KW-1185">Reference proteome</keyword>
<sequence length="218" mass="23602">MGFWSSVCSAVSSVCSVAGSFARGLGTSLSIISSAIDIVCQVAKTIGQALGIVAQKQDIPDIGDRAIQAEAAGIVPEKFEKYDEYLAAIQNFKLDPERSKEISMKDKQWAGISVVARGIEEKFDLQTGTAGRMMILAAGDSGFFTGERMLGWLKSGNLSMDRVADYFDRKLDGADSMDMEEQLILHEKASGSPDSDSVIETRILEAGDNYSNYLKNFS</sequence>
<evidence type="ECO:0000313" key="2">
    <source>
        <dbReference type="Proteomes" id="UP000254193"/>
    </source>
</evidence>
<protein>
    <submittedName>
        <fullName evidence="1">Uncharacterized protein</fullName>
    </submittedName>
</protein>
<reference evidence="1 2" key="1">
    <citation type="submission" date="2018-06" db="EMBL/GenBank/DDBJ databases">
        <authorList>
            <consortium name="Pathogen Informatics"/>
            <person name="Doyle S."/>
        </authorList>
    </citation>
    <scope>NUCLEOTIDE SEQUENCE [LARGE SCALE GENOMIC DNA]</scope>
    <source>
        <strain evidence="1 2">NCTC10616</strain>
    </source>
</reference>
<gene>
    <name evidence="1" type="ORF">NCTC10616_00914</name>
</gene>
<evidence type="ECO:0000313" key="1">
    <source>
        <dbReference type="EMBL" id="SUA17252.1"/>
    </source>
</evidence>
<accession>A0A378VLZ0</accession>
<name>A0A378VLZ0_NEILA</name>
<dbReference type="AlphaFoldDB" id="A0A378VLZ0"/>
<dbReference type="Proteomes" id="UP000254193">
    <property type="component" value="Unassembled WGS sequence"/>
</dbReference>